<keyword evidence="2" id="KW-1015">Disulfide bond</keyword>
<evidence type="ECO:0000256" key="3">
    <source>
        <dbReference type="RuleBase" id="RU004440"/>
    </source>
</evidence>
<dbReference type="PROSITE" id="PS51348">
    <property type="entry name" value="GLYCOSYL_HYDROL_F22_2"/>
    <property type="match status" value="1"/>
</dbReference>
<reference evidence="5 6" key="1">
    <citation type="journal article" date="2024" name="Proc. Natl. Acad. Sci. U.S.A.">
        <title>The genetic regulatory architecture and epigenomic basis for age-related changes in rattlesnake venom.</title>
        <authorList>
            <person name="Hogan M.P."/>
            <person name="Holding M.L."/>
            <person name="Nystrom G.S."/>
            <person name="Colston T.J."/>
            <person name="Bartlett D.A."/>
            <person name="Mason A.J."/>
            <person name="Ellsworth S.A."/>
            <person name="Rautsaw R.M."/>
            <person name="Lawrence K.C."/>
            <person name="Strickland J.L."/>
            <person name="He B."/>
            <person name="Fraser P."/>
            <person name="Margres M.J."/>
            <person name="Gilbert D.M."/>
            <person name="Gibbs H.L."/>
            <person name="Parkinson C.L."/>
            <person name="Rokyta D.R."/>
        </authorList>
    </citation>
    <scope>NUCLEOTIDE SEQUENCE [LARGE SCALE GENOMIC DNA]</scope>
    <source>
        <strain evidence="5">DRR0105</strain>
    </source>
</reference>
<comment type="similarity">
    <text evidence="1 3">Belongs to the glycosyl hydrolase 22 family.</text>
</comment>
<dbReference type="FunFam" id="1.10.530.10:FF:000001">
    <property type="entry name" value="Lysozyme C"/>
    <property type="match status" value="1"/>
</dbReference>
<dbReference type="SUPFAM" id="SSF53955">
    <property type="entry name" value="Lysozyme-like"/>
    <property type="match status" value="1"/>
</dbReference>
<proteinExistence type="inferred from homology"/>
<evidence type="ECO:0000256" key="2">
    <source>
        <dbReference type="ARBA" id="ARBA00023157"/>
    </source>
</evidence>
<dbReference type="Gene3D" id="1.10.530.10">
    <property type="match status" value="1"/>
</dbReference>
<sequence length="150" mass="17026">MKALVLALLFLFIAANEAKVYSKCELARILKRNGMDGYYGYALGNWICMAYYQSRYNSRFVGPRTSDGNREYGIFQISSRWWCNNYQGPTANGCNKPCSGHLAFLTDNISADIACAKRIVRDPLRMNAWAGWKKHCKGTNLSKWTSGCRL</sequence>
<feature type="signal peptide" evidence="4">
    <location>
        <begin position="1"/>
        <end position="18"/>
    </location>
</feature>
<dbReference type="InterPro" id="IPR023346">
    <property type="entry name" value="Lysozyme-like_dom_sf"/>
</dbReference>
<evidence type="ECO:0000313" key="6">
    <source>
        <dbReference type="Proteomes" id="UP001474421"/>
    </source>
</evidence>
<dbReference type="PANTHER" id="PTHR11407">
    <property type="entry name" value="LYSOZYME C"/>
    <property type="match status" value="1"/>
</dbReference>
<dbReference type="InterPro" id="IPR000974">
    <property type="entry name" value="Glyco_hydro_22_lys"/>
</dbReference>
<evidence type="ECO:0000256" key="1">
    <source>
        <dbReference type="ARBA" id="ARBA00010859"/>
    </source>
</evidence>
<dbReference type="Proteomes" id="UP001474421">
    <property type="component" value="Unassembled WGS sequence"/>
</dbReference>
<name>A0AAW1BZF6_CROAD</name>
<comment type="caution">
    <text evidence="5">The sequence shown here is derived from an EMBL/GenBank/DDBJ whole genome shotgun (WGS) entry which is preliminary data.</text>
</comment>
<dbReference type="SMART" id="SM00263">
    <property type="entry name" value="LYZ1"/>
    <property type="match status" value="1"/>
</dbReference>
<dbReference type="AlphaFoldDB" id="A0AAW1BZF6"/>
<accession>A0AAW1BZF6</accession>
<keyword evidence="4" id="KW-0732">Signal</keyword>
<gene>
    <name evidence="5" type="ORF">NXF25_006254</name>
</gene>
<dbReference type="EMBL" id="JAOTOJ010000002">
    <property type="protein sequence ID" value="KAK9407480.1"/>
    <property type="molecule type" value="Genomic_DNA"/>
</dbReference>
<dbReference type="PRINTS" id="PR00137">
    <property type="entry name" value="LYSOZYME"/>
</dbReference>
<dbReference type="PRINTS" id="PR00135">
    <property type="entry name" value="LYZLACT"/>
</dbReference>
<dbReference type="PANTHER" id="PTHR11407:SF69">
    <property type="entry name" value="LYSOZYME C, MILK ISOZYME"/>
    <property type="match status" value="1"/>
</dbReference>
<dbReference type="Pfam" id="PF00062">
    <property type="entry name" value="Lys"/>
    <property type="match status" value="1"/>
</dbReference>
<dbReference type="CDD" id="cd16897">
    <property type="entry name" value="LYZ_C"/>
    <property type="match status" value="1"/>
</dbReference>
<evidence type="ECO:0000256" key="4">
    <source>
        <dbReference type="SAM" id="SignalP"/>
    </source>
</evidence>
<evidence type="ECO:0000313" key="5">
    <source>
        <dbReference type="EMBL" id="KAK9407480.1"/>
    </source>
</evidence>
<organism evidence="5 6">
    <name type="scientific">Crotalus adamanteus</name>
    <name type="common">Eastern diamondback rattlesnake</name>
    <dbReference type="NCBI Taxonomy" id="8729"/>
    <lineage>
        <taxon>Eukaryota</taxon>
        <taxon>Metazoa</taxon>
        <taxon>Chordata</taxon>
        <taxon>Craniata</taxon>
        <taxon>Vertebrata</taxon>
        <taxon>Euteleostomi</taxon>
        <taxon>Lepidosauria</taxon>
        <taxon>Squamata</taxon>
        <taxon>Bifurcata</taxon>
        <taxon>Unidentata</taxon>
        <taxon>Episquamata</taxon>
        <taxon>Toxicofera</taxon>
        <taxon>Serpentes</taxon>
        <taxon>Colubroidea</taxon>
        <taxon>Viperidae</taxon>
        <taxon>Crotalinae</taxon>
        <taxon>Crotalus</taxon>
    </lineage>
</organism>
<protein>
    <submittedName>
        <fullName evidence="5">Lysozyme C milk isozyme-like</fullName>
    </submittedName>
</protein>
<dbReference type="InterPro" id="IPR001916">
    <property type="entry name" value="Glyco_hydro_22"/>
</dbReference>
<feature type="chain" id="PRO_5044013327" evidence="4">
    <location>
        <begin position="19"/>
        <end position="150"/>
    </location>
</feature>
<keyword evidence="6" id="KW-1185">Reference proteome</keyword>
<dbReference type="GO" id="GO:0003796">
    <property type="term" value="F:lysozyme activity"/>
    <property type="evidence" value="ECO:0007669"/>
    <property type="project" value="InterPro"/>
</dbReference>